<dbReference type="InterPro" id="IPR011992">
    <property type="entry name" value="EF-hand-dom_pair"/>
</dbReference>
<dbReference type="GO" id="GO:0005789">
    <property type="term" value="C:endoplasmic reticulum membrane"/>
    <property type="evidence" value="ECO:0007669"/>
    <property type="project" value="TreeGrafter"/>
</dbReference>
<dbReference type="GO" id="GO:0016811">
    <property type="term" value="F:hydrolase activity, acting on carbon-nitrogen (but not peptide) bonds, in linear amides"/>
    <property type="evidence" value="ECO:0007669"/>
    <property type="project" value="InterPro"/>
</dbReference>
<evidence type="ECO:0000256" key="1">
    <source>
        <dbReference type="ARBA" id="ARBA00004141"/>
    </source>
</evidence>
<dbReference type="SMART" id="SM00054">
    <property type="entry name" value="EFh"/>
    <property type="match status" value="3"/>
</dbReference>
<feature type="binding site" evidence="8">
    <location>
        <position position="34"/>
    </location>
    <ligand>
        <name>Ca(2+)</name>
        <dbReference type="ChEBI" id="CHEBI:29108"/>
    </ligand>
</feature>
<evidence type="ECO:0000256" key="8">
    <source>
        <dbReference type="PIRSR" id="PIRSR608901-1"/>
    </source>
</evidence>
<evidence type="ECO:0000259" key="12">
    <source>
        <dbReference type="PROSITE" id="PS50222"/>
    </source>
</evidence>
<comment type="caution">
    <text evidence="13">The sequence shown here is derived from an EMBL/GenBank/DDBJ whole genome shotgun (WGS) entry which is preliminary data.</text>
</comment>
<evidence type="ECO:0000256" key="9">
    <source>
        <dbReference type="PIRSR" id="PIRSR608901-2"/>
    </source>
</evidence>
<feature type="binding site" evidence="9">
    <location>
        <position position="217"/>
    </location>
    <ligand>
        <name>Zn(2+)</name>
        <dbReference type="ChEBI" id="CHEBI:29105"/>
        <note>catalytic</note>
    </ligand>
</feature>
<dbReference type="PROSITE" id="PS00018">
    <property type="entry name" value="EF_HAND_1"/>
    <property type="match status" value="2"/>
</dbReference>
<feature type="domain" description="EF-hand" evidence="12">
    <location>
        <begin position="399"/>
        <end position="434"/>
    </location>
</feature>
<feature type="transmembrane region" description="Helical" evidence="11">
    <location>
        <begin position="121"/>
        <end position="139"/>
    </location>
</feature>
<dbReference type="OrthoDB" id="408046at2759"/>
<comment type="subcellular location">
    <subcellularLocation>
        <location evidence="1">Membrane</location>
        <topology evidence="1">Multi-pass membrane protein</topology>
    </subcellularLocation>
</comment>
<keyword evidence="8" id="KW-0479">Metal-binding</keyword>
<dbReference type="GO" id="GO:0006672">
    <property type="term" value="P:ceramide metabolic process"/>
    <property type="evidence" value="ECO:0007669"/>
    <property type="project" value="InterPro"/>
</dbReference>
<evidence type="ECO:0000256" key="10">
    <source>
        <dbReference type="SAM" id="MobiDB-lite"/>
    </source>
</evidence>
<dbReference type="GO" id="GO:0005509">
    <property type="term" value="F:calcium ion binding"/>
    <property type="evidence" value="ECO:0007669"/>
    <property type="project" value="InterPro"/>
</dbReference>
<feature type="binding site" evidence="9">
    <location>
        <position position="81"/>
    </location>
    <ligand>
        <name>Zn(2+)</name>
        <dbReference type="ChEBI" id="CHEBI:29105"/>
        <note>catalytic</note>
    </ligand>
</feature>
<dbReference type="PANTHER" id="PTHR46187">
    <property type="entry name" value="ALKALINE CERAMIDASE 3"/>
    <property type="match status" value="1"/>
</dbReference>
<dbReference type="PROSITE" id="PS50222">
    <property type="entry name" value="EF_HAND_2"/>
    <property type="match status" value="2"/>
</dbReference>
<dbReference type="InterPro" id="IPR008901">
    <property type="entry name" value="ACER"/>
</dbReference>
<dbReference type="PANTHER" id="PTHR46187:SF3">
    <property type="entry name" value="ALKALINE CERAMIDASE 3"/>
    <property type="match status" value="1"/>
</dbReference>
<feature type="binding site" evidence="8">
    <location>
        <position position="23"/>
    </location>
    <ligand>
        <name>Ca(2+)</name>
        <dbReference type="ChEBI" id="CHEBI:29108"/>
    </ligand>
</feature>
<evidence type="ECO:0000256" key="6">
    <source>
        <dbReference type="ARBA" id="ARBA00022989"/>
    </source>
</evidence>
<name>A0A812NW02_9DINO</name>
<feature type="transmembrane region" description="Helical" evidence="11">
    <location>
        <begin position="35"/>
        <end position="54"/>
    </location>
</feature>
<sequence>MANATLSELPYWGEINAMHQFCEAKYVVSPFIAEFWNSVSNIPFFCLPALYCLYRGRSYDLRVKMIWMSMFVVGFGSFMFHGTMRFEWEMWDEVPMFIMVLSAIVSKDDVHWITTGVWKHIVHLISFGTAAAGMCMYLLQSNYEIFLHSFAVVVLVDLALSFICTQKADPHGSHIASALLIGYAASLGTGRLFWEVERQACHPGHGGSTALLHVLWHLLAGLAVYFGALSDAQVRYAALGVGNAVDDPHDPWPLAAWQNYQVLPARRSLKHFNFQFAPGMAPVRSSVDEVALEDCGGHPENAVRPAAQDKLPEAKPRQVCALAESAAAYRERRRQADAIAELELQELIKKTAVRTAEEEQESSGENGGDAPMRVEGPQSIAEVYALCKQMSEAFLLPISEVKACYEDFRNLDADGNFALSVDEFEQAVRKNCHLREDEPLPANLAVKYAQMDHDGNRLVDFREYVRWSQGASWSEHLLVRDERDRESRKLAKKLGIHLLDIERLRRLFDIYDVERRRVITQEMFTRVIQGILKVTEPSDIPKTRLDRYWREIDLDRNGTVDFEEFVIWMIDRGPEHLMLRREWISQTLGAEI</sequence>
<feature type="binding site" evidence="9">
    <location>
        <position position="213"/>
    </location>
    <ligand>
        <name>Zn(2+)</name>
        <dbReference type="ChEBI" id="CHEBI:29105"/>
        <note>catalytic</note>
    </ligand>
</feature>
<feature type="domain" description="EF-hand" evidence="12">
    <location>
        <begin position="540"/>
        <end position="575"/>
    </location>
</feature>
<keyword evidence="14" id="KW-1185">Reference proteome</keyword>
<dbReference type="AlphaFoldDB" id="A0A812NW02"/>
<dbReference type="EMBL" id="CAJNDS010002086">
    <property type="protein sequence ID" value="CAE7317242.1"/>
    <property type="molecule type" value="Genomic_DNA"/>
</dbReference>
<evidence type="ECO:0000313" key="13">
    <source>
        <dbReference type="EMBL" id="CAE7317242.1"/>
    </source>
</evidence>
<dbReference type="Proteomes" id="UP000604046">
    <property type="component" value="Unassembled WGS sequence"/>
</dbReference>
<evidence type="ECO:0000256" key="2">
    <source>
        <dbReference type="ARBA" id="ARBA00009780"/>
    </source>
</evidence>
<keyword evidence="5 8" id="KW-0106">Calcium</keyword>
<comment type="similarity">
    <text evidence="2">Belongs to the alkaline ceramidase family.</text>
</comment>
<accession>A0A812NW02</accession>
<evidence type="ECO:0000256" key="11">
    <source>
        <dbReference type="SAM" id="Phobius"/>
    </source>
</evidence>
<protein>
    <submittedName>
        <fullName evidence="13">Dcd3B protein</fullName>
    </submittedName>
</protein>
<keyword evidence="4" id="KW-0378">Hydrolase</keyword>
<feature type="transmembrane region" description="Helical" evidence="11">
    <location>
        <begin position="175"/>
        <end position="194"/>
    </location>
</feature>
<proteinExistence type="inferred from homology"/>
<dbReference type="InterPro" id="IPR018247">
    <property type="entry name" value="EF_Hand_1_Ca_BS"/>
</dbReference>
<dbReference type="InterPro" id="IPR002048">
    <property type="entry name" value="EF_hand_dom"/>
</dbReference>
<comment type="cofactor">
    <cofactor evidence="9">
        <name>Zn(2+)</name>
        <dbReference type="ChEBI" id="CHEBI:29105"/>
    </cofactor>
</comment>
<evidence type="ECO:0000256" key="7">
    <source>
        <dbReference type="ARBA" id="ARBA00023136"/>
    </source>
</evidence>
<dbReference type="Gene3D" id="1.10.238.10">
    <property type="entry name" value="EF-hand"/>
    <property type="match status" value="2"/>
</dbReference>
<reference evidence="13" key="1">
    <citation type="submission" date="2021-02" db="EMBL/GenBank/DDBJ databases">
        <authorList>
            <person name="Dougan E. K."/>
            <person name="Rhodes N."/>
            <person name="Thang M."/>
            <person name="Chan C."/>
        </authorList>
    </citation>
    <scope>NUCLEOTIDE SEQUENCE</scope>
</reference>
<dbReference type="Pfam" id="PF13499">
    <property type="entry name" value="EF-hand_7"/>
    <property type="match status" value="1"/>
</dbReference>
<organism evidence="13 14">
    <name type="scientific">Symbiodinium natans</name>
    <dbReference type="NCBI Taxonomy" id="878477"/>
    <lineage>
        <taxon>Eukaryota</taxon>
        <taxon>Sar</taxon>
        <taxon>Alveolata</taxon>
        <taxon>Dinophyceae</taxon>
        <taxon>Suessiales</taxon>
        <taxon>Symbiodiniaceae</taxon>
        <taxon>Symbiodinium</taxon>
    </lineage>
</organism>
<evidence type="ECO:0000256" key="5">
    <source>
        <dbReference type="ARBA" id="ARBA00022837"/>
    </source>
</evidence>
<gene>
    <name evidence="13" type="primary">dcd3B</name>
    <name evidence="13" type="ORF">SNAT2548_LOCUS16636</name>
</gene>
<keyword evidence="3 11" id="KW-0812">Transmembrane</keyword>
<feature type="transmembrane region" description="Helical" evidence="11">
    <location>
        <begin position="145"/>
        <end position="163"/>
    </location>
</feature>
<dbReference type="CDD" id="cd00051">
    <property type="entry name" value="EFh"/>
    <property type="match status" value="1"/>
</dbReference>
<dbReference type="SUPFAM" id="SSF47473">
    <property type="entry name" value="EF-hand"/>
    <property type="match status" value="1"/>
</dbReference>
<feature type="transmembrane region" description="Helical" evidence="11">
    <location>
        <begin position="206"/>
        <end position="226"/>
    </location>
</feature>
<feature type="region of interest" description="Disordered" evidence="10">
    <location>
        <begin position="352"/>
        <end position="373"/>
    </location>
</feature>
<keyword evidence="7 11" id="KW-0472">Membrane</keyword>
<evidence type="ECO:0000256" key="3">
    <source>
        <dbReference type="ARBA" id="ARBA00022692"/>
    </source>
</evidence>
<dbReference type="Pfam" id="PF05875">
    <property type="entry name" value="Ceramidase"/>
    <property type="match status" value="1"/>
</dbReference>
<feature type="transmembrane region" description="Helical" evidence="11">
    <location>
        <begin position="66"/>
        <end position="84"/>
    </location>
</feature>
<evidence type="ECO:0000256" key="4">
    <source>
        <dbReference type="ARBA" id="ARBA00022801"/>
    </source>
</evidence>
<keyword evidence="9" id="KW-0862">Zinc</keyword>
<evidence type="ECO:0000313" key="14">
    <source>
        <dbReference type="Proteomes" id="UP000604046"/>
    </source>
</evidence>
<keyword evidence="6 11" id="KW-1133">Transmembrane helix</keyword>